<evidence type="ECO:0000256" key="2">
    <source>
        <dbReference type="ARBA" id="ARBA00034247"/>
    </source>
</evidence>
<dbReference type="RefSeq" id="WP_241523147.1">
    <property type="nucleotide sequence ID" value="NZ_PTLZ01000005.1"/>
</dbReference>
<accession>A0A4R6G6W3</accession>
<dbReference type="PANTHER" id="PTHR45138">
    <property type="entry name" value="REGULATORY COMPONENTS OF SENSORY TRANSDUCTION SYSTEM"/>
    <property type="match status" value="1"/>
</dbReference>
<feature type="domain" description="GGDEF" evidence="4">
    <location>
        <begin position="252"/>
        <end position="380"/>
    </location>
</feature>
<feature type="transmembrane region" description="Helical" evidence="3">
    <location>
        <begin position="92"/>
        <end position="111"/>
    </location>
</feature>
<reference evidence="5 6" key="1">
    <citation type="submission" date="2019-03" db="EMBL/GenBank/DDBJ databases">
        <title>Genomic Encyclopedia of Type Strains, Phase IV (KMG-IV): sequencing the most valuable type-strain genomes for metagenomic binning, comparative biology and taxonomic classification.</title>
        <authorList>
            <person name="Goeker M."/>
        </authorList>
    </citation>
    <scope>NUCLEOTIDE SEQUENCE [LARGE SCALE GENOMIC DNA]</scope>
    <source>
        <strain evidence="5 6">DSM 18555</strain>
    </source>
</reference>
<dbReference type="FunFam" id="3.30.70.270:FF:000001">
    <property type="entry name" value="Diguanylate cyclase domain protein"/>
    <property type="match status" value="1"/>
</dbReference>
<feature type="transmembrane region" description="Helical" evidence="3">
    <location>
        <begin position="36"/>
        <end position="54"/>
    </location>
</feature>
<dbReference type="Pfam" id="PF00990">
    <property type="entry name" value="GGDEF"/>
    <property type="match status" value="1"/>
</dbReference>
<evidence type="ECO:0000313" key="5">
    <source>
        <dbReference type="EMBL" id="TDN89455.1"/>
    </source>
</evidence>
<dbReference type="EC" id="2.7.7.65" evidence="1"/>
<feature type="transmembrane region" description="Helical" evidence="3">
    <location>
        <begin position="151"/>
        <end position="169"/>
    </location>
</feature>
<name>A0A4R6G6W3_9BURK</name>
<organism evidence="5 6">
    <name type="scientific">Herminiimonas fonticola</name>
    <dbReference type="NCBI Taxonomy" id="303380"/>
    <lineage>
        <taxon>Bacteria</taxon>
        <taxon>Pseudomonadati</taxon>
        <taxon>Pseudomonadota</taxon>
        <taxon>Betaproteobacteria</taxon>
        <taxon>Burkholderiales</taxon>
        <taxon>Oxalobacteraceae</taxon>
        <taxon>Herminiimonas</taxon>
    </lineage>
</organism>
<evidence type="ECO:0000256" key="3">
    <source>
        <dbReference type="SAM" id="Phobius"/>
    </source>
</evidence>
<dbReference type="InterPro" id="IPR000160">
    <property type="entry name" value="GGDEF_dom"/>
</dbReference>
<feature type="transmembrane region" description="Helical" evidence="3">
    <location>
        <begin position="6"/>
        <end position="29"/>
    </location>
</feature>
<feature type="transmembrane region" description="Helical" evidence="3">
    <location>
        <begin position="60"/>
        <end position="85"/>
    </location>
</feature>
<dbReference type="PROSITE" id="PS50887">
    <property type="entry name" value="GGDEF"/>
    <property type="match status" value="1"/>
</dbReference>
<dbReference type="SMART" id="SM00267">
    <property type="entry name" value="GGDEF"/>
    <property type="match status" value="1"/>
</dbReference>
<evidence type="ECO:0000313" key="6">
    <source>
        <dbReference type="Proteomes" id="UP000294737"/>
    </source>
</evidence>
<dbReference type="AlphaFoldDB" id="A0A4R6G6W3"/>
<dbReference type="EMBL" id="SNWF01000005">
    <property type="protein sequence ID" value="TDN89455.1"/>
    <property type="molecule type" value="Genomic_DNA"/>
</dbReference>
<keyword evidence="3" id="KW-0812">Transmembrane</keyword>
<sequence length="380" mass="41804">MDSLTAGIILILLQMCIALVMAGVFFAAPTEKSTRYWALAGSYIALGVLIAILNNRHPRALVLMTGAGLIMVGLIYQWHGIIAFYKKQPPKWTWLICVIFLVLLGLALQLNAAKPQISILFTVTTLLLHILSFHTVWQGQGGPPQTFVQRLVQGALILLIVGNVLKLWIAGVQIYGGVVPVTRSTFDVVATYVIPAAGTVLFSIGLLLLYFERTIEENRHLATHDELSKLFNRRAIVAAGERELDLSIRLQRSLTLAFIDIDLFKHFNDEFGHVAGDTVLAEVAAILQKTCRSIDMVGRYGGEEFLVVLPGVDLSGAALIGQRLINAVRDYRFLGEHPVTISAGLATLPLDGNCSWDQLIRRADAALYEAKDMGRNRFCV</sequence>
<evidence type="ECO:0000259" key="4">
    <source>
        <dbReference type="PROSITE" id="PS50887"/>
    </source>
</evidence>
<feature type="transmembrane region" description="Helical" evidence="3">
    <location>
        <begin position="117"/>
        <end position="139"/>
    </location>
</feature>
<dbReference type="InterPro" id="IPR050469">
    <property type="entry name" value="Diguanylate_Cyclase"/>
</dbReference>
<dbReference type="Gene3D" id="3.30.70.270">
    <property type="match status" value="1"/>
</dbReference>
<dbReference type="CDD" id="cd01949">
    <property type="entry name" value="GGDEF"/>
    <property type="match status" value="1"/>
</dbReference>
<keyword evidence="3" id="KW-1133">Transmembrane helix</keyword>
<dbReference type="SUPFAM" id="SSF55073">
    <property type="entry name" value="Nucleotide cyclase"/>
    <property type="match status" value="1"/>
</dbReference>
<dbReference type="InterPro" id="IPR043128">
    <property type="entry name" value="Rev_trsase/Diguanyl_cyclase"/>
</dbReference>
<evidence type="ECO:0000256" key="1">
    <source>
        <dbReference type="ARBA" id="ARBA00012528"/>
    </source>
</evidence>
<dbReference type="PANTHER" id="PTHR45138:SF9">
    <property type="entry name" value="DIGUANYLATE CYCLASE DGCM-RELATED"/>
    <property type="match status" value="1"/>
</dbReference>
<proteinExistence type="predicted"/>
<comment type="caution">
    <text evidence="5">The sequence shown here is derived from an EMBL/GenBank/DDBJ whole genome shotgun (WGS) entry which is preliminary data.</text>
</comment>
<keyword evidence="3" id="KW-0472">Membrane</keyword>
<gene>
    <name evidence="5" type="ORF">EV677_1512</name>
</gene>
<protein>
    <recommendedName>
        <fullName evidence="1">diguanylate cyclase</fullName>
        <ecNumber evidence="1">2.7.7.65</ecNumber>
    </recommendedName>
</protein>
<comment type="catalytic activity">
    <reaction evidence="2">
        <text>2 GTP = 3',3'-c-di-GMP + 2 diphosphate</text>
        <dbReference type="Rhea" id="RHEA:24898"/>
        <dbReference type="ChEBI" id="CHEBI:33019"/>
        <dbReference type="ChEBI" id="CHEBI:37565"/>
        <dbReference type="ChEBI" id="CHEBI:58805"/>
        <dbReference type="EC" id="2.7.7.65"/>
    </reaction>
</comment>
<feature type="transmembrane region" description="Helical" evidence="3">
    <location>
        <begin position="189"/>
        <end position="211"/>
    </location>
</feature>
<dbReference type="NCBIfam" id="TIGR00254">
    <property type="entry name" value="GGDEF"/>
    <property type="match status" value="1"/>
</dbReference>
<dbReference type="InterPro" id="IPR029787">
    <property type="entry name" value="Nucleotide_cyclase"/>
</dbReference>
<keyword evidence="6" id="KW-1185">Reference proteome</keyword>
<dbReference type="GO" id="GO:0052621">
    <property type="term" value="F:diguanylate cyclase activity"/>
    <property type="evidence" value="ECO:0007669"/>
    <property type="project" value="UniProtKB-EC"/>
</dbReference>
<dbReference type="Proteomes" id="UP000294737">
    <property type="component" value="Unassembled WGS sequence"/>
</dbReference>